<dbReference type="NCBIfam" id="TIGR01084">
    <property type="entry name" value="mutY"/>
    <property type="match status" value="1"/>
</dbReference>
<keyword evidence="6" id="KW-0004">4Fe-4S</keyword>
<keyword evidence="11" id="KW-0411">Iron-sulfur</keyword>
<comment type="function">
    <text evidence="2">Adenine glycosylase active on G-A mispairs. MutY also corrects error-prone DNA synthesis past GO lesions which are due to the oxidatively damaged form of guanine: 7,8-dihydro-8-oxoguanine (8-oxo-dGTP).</text>
</comment>
<dbReference type="Gene3D" id="3.90.79.10">
    <property type="entry name" value="Nucleoside Triphosphate Pyrophosphohydrolase"/>
    <property type="match status" value="1"/>
</dbReference>
<evidence type="ECO:0000256" key="4">
    <source>
        <dbReference type="ARBA" id="ARBA00012045"/>
    </source>
</evidence>
<dbReference type="GO" id="GO:0006298">
    <property type="term" value="P:mismatch repair"/>
    <property type="evidence" value="ECO:0007669"/>
    <property type="project" value="TreeGrafter"/>
</dbReference>
<keyword evidence="8 14" id="KW-0227">DNA damage</keyword>
<evidence type="ECO:0000256" key="11">
    <source>
        <dbReference type="ARBA" id="ARBA00023014"/>
    </source>
</evidence>
<dbReference type="GO" id="GO:0000701">
    <property type="term" value="F:purine-specific mismatch base pair DNA N-glycosylase activity"/>
    <property type="evidence" value="ECO:0007669"/>
    <property type="project" value="UniProtKB-EC"/>
</dbReference>
<dbReference type="InterPro" id="IPR003265">
    <property type="entry name" value="HhH-GPD_domain"/>
</dbReference>
<dbReference type="EC" id="3.2.2.31" evidence="4 14"/>
<dbReference type="GO" id="GO:0006284">
    <property type="term" value="P:base-excision repair"/>
    <property type="evidence" value="ECO:0007669"/>
    <property type="project" value="UniProtKB-UniRule"/>
</dbReference>
<dbReference type="GO" id="GO:0035485">
    <property type="term" value="F:adenine/guanine mispair binding"/>
    <property type="evidence" value="ECO:0007669"/>
    <property type="project" value="TreeGrafter"/>
</dbReference>
<dbReference type="InterPro" id="IPR044298">
    <property type="entry name" value="MIG/MutY"/>
</dbReference>
<dbReference type="KEGG" id="lrs:PX52LOC_06623"/>
<evidence type="ECO:0000256" key="7">
    <source>
        <dbReference type="ARBA" id="ARBA00022723"/>
    </source>
</evidence>
<dbReference type="Pfam" id="PF14815">
    <property type="entry name" value="NUDIX_4"/>
    <property type="match status" value="1"/>
</dbReference>
<evidence type="ECO:0000256" key="10">
    <source>
        <dbReference type="ARBA" id="ARBA00023004"/>
    </source>
</evidence>
<comment type="catalytic activity">
    <reaction evidence="1 14">
        <text>Hydrolyzes free adenine bases from 7,8-dihydro-8-oxoguanine:adenine mismatched double-stranded DNA, leaving an apurinic site.</text>
        <dbReference type="EC" id="3.2.2.31"/>
    </reaction>
</comment>
<dbReference type="Gene3D" id="1.10.340.30">
    <property type="entry name" value="Hypothetical protein, domain 2"/>
    <property type="match status" value="1"/>
</dbReference>
<dbReference type="Gene3D" id="1.10.1670.10">
    <property type="entry name" value="Helix-hairpin-Helix base-excision DNA repair enzymes (C-terminal)"/>
    <property type="match status" value="1"/>
</dbReference>
<keyword evidence="9" id="KW-0378">Hydrolase</keyword>
<comment type="cofactor">
    <cofactor evidence="14">
        <name>[4Fe-4S] cluster</name>
        <dbReference type="ChEBI" id="CHEBI:49883"/>
    </cofactor>
    <text evidence="14">Binds 1 [4Fe-4S] cluster.</text>
</comment>
<evidence type="ECO:0000256" key="14">
    <source>
        <dbReference type="RuleBase" id="RU365096"/>
    </source>
</evidence>
<dbReference type="InterPro" id="IPR015797">
    <property type="entry name" value="NUDIX_hydrolase-like_dom_sf"/>
</dbReference>
<feature type="domain" description="Nudix hydrolase" evidence="15">
    <location>
        <begin position="255"/>
        <end position="389"/>
    </location>
</feature>
<evidence type="ECO:0000256" key="5">
    <source>
        <dbReference type="ARBA" id="ARBA00022023"/>
    </source>
</evidence>
<comment type="similarity">
    <text evidence="3 14">Belongs to the Nth/MutY family.</text>
</comment>
<evidence type="ECO:0000256" key="3">
    <source>
        <dbReference type="ARBA" id="ARBA00008343"/>
    </source>
</evidence>
<dbReference type="SMART" id="SM00478">
    <property type="entry name" value="ENDO3c"/>
    <property type="match status" value="1"/>
</dbReference>
<dbReference type="PROSITE" id="PS51462">
    <property type="entry name" value="NUDIX"/>
    <property type="match status" value="1"/>
</dbReference>
<keyword evidence="12" id="KW-0234">DNA repair</keyword>
<dbReference type="PROSITE" id="PS00764">
    <property type="entry name" value="ENDONUCLEASE_III_1"/>
    <property type="match status" value="1"/>
</dbReference>
<evidence type="ECO:0000256" key="13">
    <source>
        <dbReference type="ARBA" id="ARBA00023295"/>
    </source>
</evidence>
<gene>
    <name evidence="16" type="primary">mutY</name>
    <name evidence="16" type="ORF">PX52LOC_06623</name>
</gene>
<dbReference type="InterPro" id="IPR029119">
    <property type="entry name" value="MutY_C"/>
</dbReference>
<dbReference type="Pfam" id="PF00730">
    <property type="entry name" value="HhH-GPD"/>
    <property type="match status" value="1"/>
</dbReference>
<evidence type="ECO:0000259" key="15">
    <source>
        <dbReference type="PROSITE" id="PS51462"/>
    </source>
</evidence>
<dbReference type="InterPro" id="IPR000086">
    <property type="entry name" value="NUDIX_hydrolase_dom"/>
</dbReference>
<keyword evidence="17" id="KW-1185">Reference proteome</keyword>
<dbReference type="GO" id="GO:0034039">
    <property type="term" value="F:8-oxo-7,8-dihydroguanine DNA N-glycosylase activity"/>
    <property type="evidence" value="ECO:0007669"/>
    <property type="project" value="TreeGrafter"/>
</dbReference>
<evidence type="ECO:0000256" key="6">
    <source>
        <dbReference type="ARBA" id="ARBA00022485"/>
    </source>
</evidence>
<proteinExistence type="inferred from homology"/>
<keyword evidence="7" id="KW-0479">Metal-binding</keyword>
<dbReference type="Proteomes" id="UP000324974">
    <property type="component" value="Chromosome"/>
</dbReference>
<dbReference type="PANTHER" id="PTHR42944:SF1">
    <property type="entry name" value="ADENINE DNA GLYCOSYLASE"/>
    <property type="match status" value="1"/>
</dbReference>
<dbReference type="SUPFAM" id="SSF48150">
    <property type="entry name" value="DNA-glycosylase"/>
    <property type="match status" value="1"/>
</dbReference>
<evidence type="ECO:0000313" key="17">
    <source>
        <dbReference type="Proteomes" id="UP000324974"/>
    </source>
</evidence>
<sequence>MHSLPKLPTACCRKFFVSFRKIARVAMRLPDGWPPRTLGTLRRQVLAWFDANQRSLPWRENRDPYRVWLSEVMLQQTTVAAVVPYFQRFLKTFPTLRDLAAADEQEVLKLWEGLGYYRRARHLHAAAKRIIADHGGKFPADATAVADLPGVGRYILGAVLSQAFEQKFPIVEANSLRVLARLFGYRNDPREGEGRVWVWEAATAVLPEKRIGDFNQAVMELGALVCTPTSPKCPSCPWAKSCIANRDSLQTLIPPPKKPPVIVACREIAVVIRHREKVLVCRRSPDAKRWANLWEFPHADWPAEELFEDAVGRIAEELTGVAVSPGRELLTIQHGVTRFAITMTAAEAQRQSGQFRSPFYSEGRWVSPGELKDYPTSTPQRKLFLEVSRPQQRLF</sequence>
<dbReference type="SUPFAM" id="SSF55811">
    <property type="entry name" value="Nudix"/>
    <property type="match status" value="1"/>
</dbReference>
<organism evidence="16 17">
    <name type="scientific">Limnoglobus roseus</name>
    <dbReference type="NCBI Taxonomy" id="2598579"/>
    <lineage>
        <taxon>Bacteria</taxon>
        <taxon>Pseudomonadati</taxon>
        <taxon>Planctomycetota</taxon>
        <taxon>Planctomycetia</taxon>
        <taxon>Gemmatales</taxon>
        <taxon>Gemmataceae</taxon>
        <taxon>Limnoglobus</taxon>
    </lineage>
</organism>
<evidence type="ECO:0000256" key="8">
    <source>
        <dbReference type="ARBA" id="ARBA00022763"/>
    </source>
</evidence>
<evidence type="ECO:0000313" key="16">
    <source>
        <dbReference type="EMBL" id="QEL19548.1"/>
    </source>
</evidence>
<dbReference type="InterPro" id="IPR004035">
    <property type="entry name" value="Endouclease-III_FeS-bd_BS"/>
</dbReference>
<evidence type="ECO:0000256" key="12">
    <source>
        <dbReference type="ARBA" id="ARBA00023204"/>
    </source>
</evidence>
<dbReference type="CDD" id="cd00056">
    <property type="entry name" value="ENDO3c"/>
    <property type="match status" value="1"/>
</dbReference>
<evidence type="ECO:0000256" key="1">
    <source>
        <dbReference type="ARBA" id="ARBA00000843"/>
    </source>
</evidence>
<dbReference type="InterPro" id="IPR005760">
    <property type="entry name" value="A/G_AdeGlyc_MutY"/>
</dbReference>
<evidence type="ECO:0000256" key="9">
    <source>
        <dbReference type="ARBA" id="ARBA00022801"/>
    </source>
</evidence>
<dbReference type="GO" id="GO:0051539">
    <property type="term" value="F:4 iron, 4 sulfur cluster binding"/>
    <property type="evidence" value="ECO:0007669"/>
    <property type="project" value="UniProtKB-UniRule"/>
</dbReference>
<dbReference type="OrthoDB" id="9802365at2"/>
<keyword evidence="10 14" id="KW-0408">Iron</keyword>
<dbReference type="InterPro" id="IPR011257">
    <property type="entry name" value="DNA_glycosylase"/>
</dbReference>
<name>A0A5C1ARQ4_9BACT</name>
<protein>
    <recommendedName>
        <fullName evidence="5 14">Adenine DNA glycosylase</fullName>
        <ecNumber evidence="4 14">3.2.2.31</ecNumber>
    </recommendedName>
</protein>
<reference evidence="17" key="1">
    <citation type="submission" date="2019-08" db="EMBL/GenBank/DDBJ databases">
        <title>Limnoglobus roseus gen. nov., sp. nov., a novel freshwater planctomycete with a giant genome from the family Gemmataceae.</title>
        <authorList>
            <person name="Kulichevskaya I.S."/>
            <person name="Naumoff D.G."/>
            <person name="Miroshnikov K."/>
            <person name="Ivanova A."/>
            <person name="Philippov D.A."/>
            <person name="Hakobyan A."/>
            <person name="Rijpstra I.C."/>
            <person name="Sinninghe Damste J.S."/>
            <person name="Liesack W."/>
            <person name="Dedysh S.N."/>
        </authorList>
    </citation>
    <scope>NUCLEOTIDE SEQUENCE [LARGE SCALE GENOMIC DNA]</scope>
    <source>
        <strain evidence="17">PX52</strain>
    </source>
</reference>
<evidence type="ECO:0000256" key="2">
    <source>
        <dbReference type="ARBA" id="ARBA00002933"/>
    </source>
</evidence>
<dbReference type="GO" id="GO:0032357">
    <property type="term" value="F:oxidized purine DNA binding"/>
    <property type="evidence" value="ECO:0007669"/>
    <property type="project" value="TreeGrafter"/>
</dbReference>
<keyword evidence="13 14" id="KW-0326">Glycosidase</keyword>
<dbReference type="InterPro" id="IPR023170">
    <property type="entry name" value="HhH_base_excis_C"/>
</dbReference>
<dbReference type="EMBL" id="CP042425">
    <property type="protein sequence ID" value="QEL19548.1"/>
    <property type="molecule type" value="Genomic_DNA"/>
</dbReference>
<dbReference type="PANTHER" id="PTHR42944">
    <property type="entry name" value="ADENINE DNA GLYCOSYLASE"/>
    <property type="match status" value="1"/>
</dbReference>
<accession>A0A5C1ARQ4</accession>
<dbReference type="AlphaFoldDB" id="A0A5C1ARQ4"/>
<dbReference type="FunFam" id="1.10.340.30:FF:000002">
    <property type="entry name" value="Adenine DNA glycosylase"/>
    <property type="match status" value="1"/>
</dbReference>
<dbReference type="CDD" id="cd03431">
    <property type="entry name" value="NUDIX_DNA_Glycosylase_C-MutY"/>
    <property type="match status" value="1"/>
</dbReference>
<dbReference type="GO" id="GO:0046872">
    <property type="term" value="F:metal ion binding"/>
    <property type="evidence" value="ECO:0007669"/>
    <property type="project" value="UniProtKB-UniRule"/>
</dbReference>